<evidence type="ECO:0000259" key="2">
    <source>
        <dbReference type="Pfam" id="PF13873"/>
    </source>
</evidence>
<dbReference type="Pfam" id="PF13873">
    <property type="entry name" value="Myb_DNA-bind_5"/>
    <property type="match status" value="1"/>
</dbReference>
<comment type="caution">
    <text evidence="3">The sequence shown here is derived from an EMBL/GenBank/DDBJ whole genome shotgun (WGS) entry which is preliminary data.</text>
</comment>
<feature type="domain" description="Myb/SANT-like DNA-binding" evidence="2">
    <location>
        <begin position="77"/>
        <end position="119"/>
    </location>
</feature>
<gene>
    <name evidence="3" type="ORF">RIMI_LOCUS9961522</name>
</gene>
<evidence type="ECO:0000313" key="4">
    <source>
        <dbReference type="Proteomes" id="UP001176940"/>
    </source>
</evidence>
<proteinExistence type="predicted"/>
<protein>
    <recommendedName>
        <fullName evidence="2">Myb/SANT-like DNA-binding domain-containing protein</fullName>
    </recommendedName>
</protein>
<evidence type="ECO:0000313" key="3">
    <source>
        <dbReference type="EMBL" id="CAJ0943418.1"/>
    </source>
</evidence>
<accession>A0ABN9LM13</accession>
<name>A0ABN9LM13_9NEOB</name>
<dbReference type="Proteomes" id="UP001176940">
    <property type="component" value="Unassembled WGS sequence"/>
</dbReference>
<dbReference type="InterPro" id="IPR052870">
    <property type="entry name" value="Myb-related_repressor"/>
</dbReference>
<evidence type="ECO:0000256" key="1">
    <source>
        <dbReference type="SAM" id="MobiDB-lite"/>
    </source>
</evidence>
<organism evidence="3 4">
    <name type="scientific">Ranitomeya imitator</name>
    <name type="common">mimic poison frog</name>
    <dbReference type="NCBI Taxonomy" id="111125"/>
    <lineage>
        <taxon>Eukaryota</taxon>
        <taxon>Metazoa</taxon>
        <taxon>Chordata</taxon>
        <taxon>Craniata</taxon>
        <taxon>Vertebrata</taxon>
        <taxon>Euteleostomi</taxon>
        <taxon>Amphibia</taxon>
        <taxon>Batrachia</taxon>
        <taxon>Anura</taxon>
        <taxon>Neobatrachia</taxon>
        <taxon>Hyloidea</taxon>
        <taxon>Dendrobatidae</taxon>
        <taxon>Dendrobatinae</taxon>
        <taxon>Ranitomeya</taxon>
    </lineage>
</organism>
<keyword evidence="4" id="KW-1185">Reference proteome</keyword>
<dbReference type="PANTHER" id="PTHR32345">
    <property type="entry name" value="MYB-RELATED TRANSCRIPTION FACTOR, PARTNER OF PROFILIN"/>
    <property type="match status" value="1"/>
</dbReference>
<sequence>MCGVERLLLVWCGQLTPDLAQWFMCTHRLAHAIFGSALVKSPPNLQRICNFRGLHMGRLTLSRLLPYSLRAGVSSVAERRCVWEGIAAKINAITNWKRTAQEVQKRWNDFKRRTKEKLARIPHSTQTAQQRTFSRRRRKPSLPSWGRGWCLGGLLSPWDAAGSYGLHLAGPGLV</sequence>
<dbReference type="PANTHER" id="PTHR32345:SF3">
    <property type="entry name" value="MYB-RELATED TRANSCRIPTION FACTOR, PARTNER OF PROFILIN"/>
    <property type="match status" value="1"/>
</dbReference>
<feature type="region of interest" description="Disordered" evidence="1">
    <location>
        <begin position="121"/>
        <end position="142"/>
    </location>
</feature>
<dbReference type="EMBL" id="CAUEEQ010021122">
    <property type="protein sequence ID" value="CAJ0943418.1"/>
    <property type="molecule type" value="Genomic_DNA"/>
</dbReference>
<dbReference type="InterPro" id="IPR028002">
    <property type="entry name" value="Myb_DNA-bind_5"/>
</dbReference>
<reference evidence="3" key="1">
    <citation type="submission" date="2023-07" db="EMBL/GenBank/DDBJ databases">
        <authorList>
            <person name="Stuckert A."/>
        </authorList>
    </citation>
    <scope>NUCLEOTIDE SEQUENCE</scope>
</reference>
<feature type="compositionally biased region" description="Polar residues" evidence="1">
    <location>
        <begin position="123"/>
        <end position="132"/>
    </location>
</feature>